<evidence type="ECO:0000313" key="2">
    <source>
        <dbReference type="EMBL" id="CAD66578.1"/>
    </source>
</evidence>
<sequence>LRAAAGGAAGGGARAPREEAAAPRTTAWEPHEARRGEWRRHRAAERAVGPTSPARRLQPCGERDRDTHRQRPPDGERGRGRPEAPGHRALPRCAGLRGFHSSRVTASRAAADQPGDKFDFCAE</sequence>
<reference evidence="2" key="1">
    <citation type="submission" date="2003-02" db="EMBL/GenBank/DDBJ databases">
        <title>Full-length cDNA libraries and normalization.</title>
        <authorList>
            <person name="Li W.B."/>
            <person name="Gruber C."/>
            <person name="Jessee J."/>
            <person name="Polayes D."/>
        </authorList>
    </citation>
    <scope>NUCLEOTIDE SEQUENCE</scope>
    <source>
        <tissue evidence="2">Placenta</tissue>
    </source>
</reference>
<proteinExistence type="evidence at transcript level"/>
<organism evidence="2">
    <name type="scientific">Homo sapiens</name>
    <name type="common">Human</name>
    <dbReference type="NCBI Taxonomy" id="9606"/>
    <lineage>
        <taxon>Eukaryota</taxon>
        <taxon>Metazoa</taxon>
        <taxon>Chordata</taxon>
        <taxon>Craniata</taxon>
        <taxon>Vertebrata</taxon>
        <taxon>Euteleostomi</taxon>
        <taxon>Mammalia</taxon>
        <taxon>Eutheria</taxon>
        <taxon>Euarchontoglires</taxon>
        <taxon>Primates</taxon>
        <taxon>Haplorrhini</taxon>
        <taxon>Catarrhini</taxon>
        <taxon>Hominidae</taxon>
        <taxon>Homo</taxon>
    </lineage>
</organism>
<dbReference type="EMBL" id="BX248771">
    <property type="protein sequence ID" value="CAD66578.1"/>
    <property type="molecule type" value="mRNA"/>
</dbReference>
<feature type="region of interest" description="Disordered" evidence="1">
    <location>
        <begin position="1"/>
        <end position="95"/>
    </location>
</feature>
<protein>
    <submittedName>
        <fullName evidence="2">Full-length cDNA 5-PRIME end of clone CS0DI052YD12 of Placenta of Homo sapiens (human)</fullName>
    </submittedName>
</protein>
<dbReference type="AlphaFoldDB" id="Q86TQ6"/>
<feature type="non-terminal residue" evidence="2">
    <location>
        <position position="1"/>
    </location>
</feature>
<evidence type="ECO:0000256" key="1">
    <source>
        <dbReference type="SAM" id="MobiDB-lite"/>
    </source>
</evidence>
<reference evidence="2" key="2">
    <citation type="submission" date="2003-02" db="EMBL/GenBank/DDBJ databases">
        <authorList>
            <person name="Genoscope"/>
        </authorList>
    </citation>
    <scope>NUCLEOTIDE SEQUENCE</scope>
    <source>
        <tissue evidence="2">Placenta</tissue>
    </source>
</reference>
<name>Q86TQ6_HUMAN</name>
<feature type="compositionally biased region" description="Basic and acidic residues" evidence="1">
    <location>
        <begin position="61"/>
        <end position="86"/>
    </location>
</feature>
<accession>Q86TQ6</accession>